<sequence>MIQFNGYYIEEPIEIYDRRLKGNKSSYSFNSFLFLKGGEVRIAAKHDFLMYLSDFKEIDFNGDLVLKKRFNITQNKIIIEKMFSFEDEITIEIIDSDKLYLKNTHKHLYFVSWDKVKKLESTKFENSIINNLFGPFQHKKFSIYYE</sequence>
<proteinExistence type="predicted"/>
<name>A0ABW3WKH1_9FLAO</name>
<protein>
    <submittedName>
        <fullName evidence="1">Uncharacterized protein</fullName>
    </submittedName>
</protein>
<dbReference type="EMBL" id="JBHTMV010000001">
    <property type="protein sequence ID" value="MFD1292392.1"/>
    <property type="molecule type" value="Genomic_DNA"/>
</dbReference>
<dbReference type="RefSeq" id="WP_386806974.1">
    <property type="nucleotide sequence ID" value="NZ_JBHTMV010000001.1"/>
</dbReference>
<accession>A0ABW3WKH1</accession>
<evidence type="ECO:0000313" key="1">
    <source>
        <dbReference type="EMBL" id="MFD1292392.1"/>
    </source>
</evidence>
<organism evidence="1 2">
    <name type="scientific">Lutibacter holmesii</name>
    <dbReference type="NCBI Taxonomy" id="1137985"/>
    <lineage>
        <taxon>Bacteria</taxon>
        <taxon>Pseudomonadati</taxon>
        <taxon>Bacteroidota</taxon>
        <taxon>Flavobacteriia</taxon>
        <taxon>Flavobacteriales</taxon>
        <taxon>Flavobacteriaceae</taxon>
        <taxon>Lutibacter</taxon>
    </lineage>
</organism>
<evidence type="ECO:0000313" key="2">
    <source>
        <dbReference type="Proteomes" id="UP001597241"/>
    </source>
</evidence>
<reference evidence="2" key="1">
    <citation type="journal article" date="2019" name="Int. J. Syst. Evol. Microbiol.">
        <title>The Global Catalogue of Microorganisms (GCM) 10K type strain sequencing project: providing services to taxonomists for standard genome sequencing and annotation.</title>
        <authorList>
            <consortium name="The Broad Institute Genomics Platform"/>
            <consortium name="The Broad Institute Genome Sequencing Center for Infectious Disease"/>
            <person name="Wu L."/>
            <person name="Ma J."/>
        </authorList>
    </citation>
    <scope>NUCLEOTIDE SEQUENCE [LARGE SCALE GENOMIC DNA]</scope>
    <source>
        <strain evidence="2">CCUG 62221</strain>
    </source>
</reference>
<keyword evidence="2" id="KW-1185">Reference proteome</keyword>
<comment type="caution">
    <text evidence="1">The sequence shown here is derived from an EMBL/GenBank/DDBJ whole genome shotgun (WGS) entry which is preliminary data.</text>
</comment>
<gene>
    <name evidence="1" type="ORF">ACFQ5N_00975</name>
</gene>
<dbReference type="Proteomes" id="UP001597241">
    <property type="component" value="Unassembled WGS sequence"/>
</dbReference>